<dbReference type="Proteomes" id="UP000192223">
    <property type="component" value="Unplaced"/>
</dbReference>
<dbReference type="OrthoDB" id="1857872at2759"/>
<feature type="chain" id="PRO_5028973981" evidence="1">
    <location>
        <begin position="21"/>
        <end position="115"/>
    </location>
</feature>
<accession>A0A7F5RKQ7</accession>
<organism evidence="2 3">
    <name type="scientific">Agrilus planipennis</name>
    <name type="common">Emerald ash borer</name>
    <name type="synonym">Agrilus marcopoli</name>
    <dbReference type="NCBI Taxonomy" id="224129"/>
    <lineage>
        <taxon>Eukaryota</taxon>
        <taxon>Metazoa</taxon>
        <taxon>Ecdysozoa</taxon>
        <taxon>Arthropoda</taxon>
        <taxon>Hexapoda</taxon>
        <taxon>Insecta</taxon>
        <taxon>Pterygota</taxon>
        <taxon>Neoptera</taxon>
        <taxon>Endopterygota</taxon>
        <taxon>Coleoptera</taxon>
        <taxon>Polyphaga</taxon>
        <taxon>Elateriformia</taxon>
        <taxon>Buprestoidea</taxon>
        <taxon>Buprestidae</taxon>
        <taxon>Agrilinae</taxon>
        <taxon>Agrilus</taxon>
    </lineage>
</organism>
<gene>
    <name evidence="3" type="primary">LOC112906464</name>
</gene>
<keyword evidence="2" id="KW-1185">Reference proteome</keyword>
<sequence>MSTKCLIVSLVLLLFRTSSGQQCRALSFQRLCVTDGSNVVLENERLSMTINKAKGQITALYFNSRVDSSIKSTNLLKGGSGYYLANINVNGKSSAVGPNVGSMKITQDVSAKAAM</sequence>
<feature type="signal peptide" evidence="1">
    <location>
        <begin position="1"/>
        <end position="20"/>
    </location>
</feature>
<evidence type="ECO:0000256" key="1">
    <source>
        <dbReference type="SAM" id="SignalP"/>
    </source>
</evidence>
<protein>
    <submittedName>
        <fullName evidence="3">Uncharacterized protein LOC112906464</fullName>
    </submittedName>
</protein>
<dbReference type="GeneID" id="112906464"/>
<evidence type="ECO:0000313" key="2">
    <source>
        <dbReference type="Proteomes" id="UP000192223"/>
    </source>
</evidence>
<dbReference type="KEGG" id="apln:112906464"/>
<reference evidence="3" key="1">
    <citation type="submission" date="2025-08" db="UniProtKB">
        <authorList>
            <consortium name="RefSeq"/>
        </authorList>
    </citation>
    <scope>IDENTIFICATION</scope>
    <source>
        <tissue evidence="3">Entire body</tissue>
    </source>
</reference>
<name>A0A7F5RKQ7_AGRPL</name>
<proteinExistence type="predicted"/>
<dbReference type="AlphaFoldDB" id="A0A7F5RKQ7"/>
<dbReference type="InParanoid" id="A0A7F5RKQ7"/>
<evidence type="ECO:0000313" key="3">
    <source>
        <dbReference type="RefSeq" id="XP_025836420.1"/>
    </source>
</evidence>
<keyword evidence="1" id="KW-0732">Signal</keyword>
<dbReference type="RefSeq" id="XP_025836420.1">
    <property type="nucleotide sequence ID" value="XM_025980635.1"/>
</dbReference>